<comment type="caution">
    <text evidence="2">The sequence shown here is derived from an EMBL/GenBank/DDBJ whole genome shotgun (WGS) entry which is preliminary data.</text>
</comment>
<protein>
    <submittedName>
        <fullName evidence="2">Uncharacterized protein</fullName>
    </submittedName>
</protein>
<keyword evidence="1" id="KW-0732">Signal</keyword>
<organism evidence="2 3">
    <name type="scientific">Meridianimarinicoccus roseus</name>
    <dbReference type="NCBI Taxonomy" id="2072018"/>
    <lineage>
        <taxon>Bacteria</taxon>
        <taxon>Pseudomonadati</taxon>
        <taxon>Pseudomonadota</taxon>
        <taxon>Alphaproteobacteria</taxon>
        <taxon>Rhodobacterales</taxon>
        <taxon>Paracoccaceae</taxon>
        <taxon>Meridianimarinicoccus</taxon>
    </lineage>
</organism>
<dbReference type="Proteomes" id="UP000245680">
    <property type="component" value="Unassembled WGS sequence"/>
</dbReference>
<name>A0A2V2L944_9RHOB</name>
<gene>
    <name evidence="2" type="ORF">DKT77_15490</name>
</gene>
<feature type="chain" id="PRO_5015962755" evidence="1">
    <location>
        <begin position="21"/>
        <end position="99"/>
    </location>
</feature>
<dbReference type="AlphaFoldDB" id="A0A2V2L944"/>
<sequence>MLAVLLAAPLLATIPAVANAGRIEQACTRSERVGGDTRLCTCIQRIADQLLTARDQRLAASFFKDPHRAQEVRQSDSRSDEQFWTRYRQFGALAEQSCR</sequence>
<feature type="signal peptide" evidence="1">
    <location>
        <begin position="1"/>
        <end position="20"/>
    </location>
</feature>
<accession>A0A2V2L944</accession>
<evidence type="ECO:0000256" key="1">
    <source>
        <dbReference type="SAM" id="SignalP"/>
    </source>
</evidence>
<dbReference type="OrthoDB" id="7659053at2"/>
<proteinExistence type="predicted"/>
<keyword evidence="3" id="KW-1185">Reference proteome</keyword>
<dbReference type="EMBL" id="QGKU01000048">
    <property type="protein sequence ID" value="PWR01755.1"/>
    <property type="molecule type" value="Genomic_DNA"/>
</dbReference>
<reference evidence="2 3" key="1">
    <citation type="submission" date="2018-05" db="EMBL/GenBank/DDBJ databases">
        <title>Rhodobacteraceae gen. nov., sp. nov. isolated from sea water.</title>
        <authorList>
            <person name="Ren Y."/>
        </authorList>
    </citation>
    <scope>NUCLEOTIDE SEQUENCE [LARGE SCALE GENOMIC DNA]</scope>
    <source>
        <strain evidence="2 3">TG-679</strain>
    </source>
</reference>
<evidence type="ECO:0000313" key="2">
    <source>
        <dbReference type="EMBL" id="PWR01755.1"/>
    </source>
</evidence>
<evidence type="ECO:0000313" key="3">
    <source>
        <dbReference type="Proteomes" id="UP000245680"/>
    </source>
</evidence>